<dbReference type="PANTHER" id="PTHR35789:SF1">
    <property type="entry name" value="SPORE GERMINATION PROTEIN B3"/>
    <property type="match status" value="1"/>
</dbReference>
<evidence type="ECO:0000256" key="5">
    <source>
        <dbReference type="ARBA" id="ARBA00023136"/>
    </source>
</evidence>
<keyword evidence="11" id="KW-1185">Reference proteome</keyword>
<dbReference type="PANTHER" id="PTHR35789">
    <property type="entry name" value="SPORE GERMINATION PROTEIN B3"/>
    <property type="match status" value="1"/>
</dbReference>
<evidence type="ECO:0000256" key="6">
    <source>
        <dbReference type="ARBA" id="ARBA00023139"/>
    </source>
</evidence>
<reference evidence="10 11" key="1">
    <citation type="submission" date="2016-04" db="EMBL/GenBank/DDBJ databases">
        <title>Genome sequence of Clostridium magnum DSM 2767.</title>
        <authorList>
            <person name="Poehlein A."/>
            <person name="Uhlig R."/>
            <person name="Fischer R."/>
            <person name="Bahl H."/>
            <person name="Daniel R."/>
        </authorList>
    </citation>
    <scope>NUCLEOTIDE SEQUENCE [LARGE SCALE GENOMIC DNA]</scope>
    <source>
        <strain evidence="10 11">DSM 2767</strain>
    </source>
</reference>
<dbReference type="InterPro" id="IPR057336">
    <property type="entry name" value="GerAC_N"/>
</dbReference>
<evidence type="ECO:0000256" key="7">
    <source>
        <dbReference type="ARBA" id="ARBA00023288"/>
    </source>
</evidence>
<dbReference type="GO" id="GO:0009847">
    <property type="term" value="P:spore germination"/>
    <property type="evidence" value="ECO:0007669"/>
    <property type="project" value="InterPro"/>
</dbReference>
<comment type="caution">
    <text evidence="10">The sequence shown here is derived from an EMBL/GenBank/DDBJ whole genome shotgun (WGS) entry which is preliminary data.</text>
</comment>
<evidence type="ECO:0000259" key="8">
    <source>
        <dbReference type="Pfam" id="PF05504"/>
    </source>
</evidence>
<dbReference type="InterPro" id="IPR046953">
    <property type="entry name" value="Spore_GerAC-like_C"/>
</dbReference>
<dbReference type="OrthoDB" id="9816067at2"/>
<dbReference type="GO" id="GO:0016020">
    <property type="term" value="C:membrane"/>
    <property type="evidence" value="ECO:0007669"/>
    <property type="project" value="UniProtKB-SubCell"/>
</dbReference>
<evidence type="ECO:0000256" key="2">
    <source>
        <dbReference type="ARBA" id="ARBA00007886"/>
    </source>
</evidence>
<dbReference type="EMBL" id="LWAE01000003">
    <property type="protein sequence ID" value="KZL91656.1"/>
    <property type="molecule type" value="Genomic_DNA"/>
</dbReference>
<keyword evidence="3" id="KW-0309">Germination</keyword>
<dbReference type="NCBIfam" id="TIGR02887">
    <property type="entry name" value="spore_ger_x_C"/>
    <property type="match status" value="1"/>
</dbReference>
<dbReference type="Proteomes" id="UP000076603">
    <property type="component" value="Unassembled WGS sequence"/>
</dbReference>
<dbReference type="InterPro" id="IPR008844">
    <property type="entry name" value="Spore_GerAC-like"/>
</dbReference>
<keyword evidence="4" id="KW-0732">Signal</keyword>
<dbReference type="STRING" id="1121326.CLMAG_34150"/>
<sequence length="397" mass="44970">MIKKILLIFIALTFTFLPLTGCWDRKELNEIGIVIAMGIDKENENGKYVVTSQVINPSPPANTQSKNSPTELVTASGDSLFEAVRNNAKKFDRLSYFAHVRILVVSDKVAQEGIKDVIDFLIRAHQLRNNIWFMVSQNKEAREVLAINCGIEDIQAYHLEGIIKGKKLNTEISSSILLDIVKKIQGNGINPTTEAFKVVDEKSEPEWQGNAAVKKCVRLSDTAVFNKDKLVGYLNNVETRGFNMIMGNTKSTAIRVPSNKNENEYISIDVRKVKSHIKPQVLDEKISFIVTVKVQGNIFEVPDNTNVSELEEFYKVNDKFKKATEHDVNKTLVKIQKELKSDILGFGSSLYTSYPKEWKKVKEQWDKDFVNVPYTVKVETHLNRTGLILKPAHVIEK</sequence>
<dbReference type="Gene3D" id="6.20.190.10">
    <property type="entry name" value="Nutrient germinant receptor protein C, domain 1"/>
    <property type="match status" value="1"/>
</dbReference>
<feature type="domain" description="Spore germination GerAC-like C-terminal" evidence="8">
    <location>
        <begin position="221"/>
        <end position="386"/>
    </location>
</feature>
<dbReference type="Pfam" id="PF05504">
    <property type="entry name" value="Spore_GerAC"/>
    <property type="match status" value="1"/>
</dbReference>
<keyword evidence="7" id="KW-0449">Lipoprotein</keyword>
<dbReference type="AlphaFoldDB" id="A0A161XBK0"/>
<keyword evidence="6" id="KW-0564">Palmitate</keyword>
<keyword evidence="5" id="KW-0472">Membrane</keyword>
<dbReference type="PATRIC" id="fig|1121326.3.peg.3453"/>
<name>A0A161XBK0_9CLOT</name>
<dbReference type="Pfam" id="PF25198">
    <property type="entry name" value="Spore_GerAC_N"/>
    <property type="match status" value="1"/>
</dbReference>
<evidence type="ECO:0000313" key="10">
    <source>
        <dbReference type="EMBL" id="KZL91656.1"/>
    </source>
</evidence>
<feature type="domain" description="Spore germination protein N-terminal" evidence="9">
    <location>
        <begin position="24"/>
        <end position="193"/>
    </location>
</feature>
<evidence type="ECO:0000259" key="9">
    <source>
        <dbReference type="Pfam" id="PF25198"/>
    </source>
</evidence>
<organism evidence="10 11">
    <name type="scientific">Clostridium magnum DSM 2767</name>
    <dbReference type="NCBI Taxonomy" id="1121326"/>
    <lineage>
        <taxon>Bacteria</taxon>
        <taxon>Bacillati</taxon>
        <taxon>Bacillota</taxon>
        <taxon>Clostridia</taxon>
        <taxon>Eubacteriales</taxon>
        <taxon>Clostridiaceae</taxon>
        <taxon>Clostridium</taxon>
    </lineage>
</organism>
<evidence type="ECO:0000313" key="11">
    <source>
        <dbReference type="Proteomes" id="UP000076603"/>
    </source>
</evidence>
<protein>
    <submittedName>
        <fullName evidence="10">Spore germination protein B3</fullName>
    </submittedName>
</protein>
<evidence type="ECO:0000256" key="1">
    <source>
        <dbReference type="ARBA" id="ARBA00004635"/>
    </source>
</evidence>
<proteinExistence type="inferred from homology"/>
<gene>
    <name evidence="10" type="primary">gerBC_5</name>
    <name evidence="10" type="ORF">CLMAG_34150</name>
</gene>
<dbReference type="InterPro" id="IPR038501">
    <property type="entry name" value="Spore_GerAC_C_sf"/>
</dbReference>
<dbReference type="RefSeq" id="WP_066624720.1">
    <property type="nucleotide sequence ID" value="NZ_FQXL01000005.1"/>
</dbReference>
<dbReference type="Gene3D" id="3.30.300.210">
    <property type="entry name" value="Nutrient germinant receptor protein C, domain 3"/>
    <property type="match status" value="1"/>
</dbReference>
<accession>A0A161XBK0</accession>
<evidence type="ECO:0000256" key="3">
    <source>
        <dbReference type="ARBA" id="ARBA00022544"/>
    </source>
</evidence>
<evidence type="ECO:0000256" key="4">
    <source>
        <dbReference type="ARBA" id="ARBA00022729"/>
    </source>
</evidence>
<comment type="subcellular location">
    <subcellularLocation>
        <location evidence="1">Membrane</location>
        <topology evidence="1">Lipid-anchor</topology>
    </subcellularLocation>
</comment>
<comment type="similarity">
    <text evidence="2">Belongs to the GerABKC lipoprotein family.</text>
</comment>